<protein>
    <submittedName>
        <fullName evidence="3">Membrane lipoprotein</fullName>
    </submittedName>
</protein>
<dbReference type="EMBL" id="AP019299">
    <property type="protein sequence ID" value="BBG99390.1"/>
    <property type="molecule type" value="Genomic_DNA"/>
</dbReference>
<keyword evidence="3" id="KW-0449">Lipoprotein</keyword>
<evidence type="ECO:0000313" key="3">
    <source>
        <dbReference type="EMBL" id="BBG99390.1"/>
    </source>
</evidence>
<feature type="domain" description="Wall-associated receptor kinase C-terminal" evidence="2">
    <location>
        <begin position="4"/>
        <end position="60"/>
    </location>
</feature>
<sequence>MHFNEHQSDPNSWKYGIALKYKFSVNNEYPSSCANCERSTGICGYYSGGAYSSFLCNCPNGINTTNDCYFGANYNYGSRLSSWQIGQVCGSK</sequence>
<accession>A0A4Y1R5F1</accession>
<dbReference type="Pfam" id="PF14380">
    <property type="entry name" value="WAK_assoc"/>
    <property type="match status" value="1"/>
</dbReference>
<keyword evidence="1" id="KW-0325">Glycoprotein</keyword>
<dbReference type="AlphaFoldDB" id="A0A4Y1R5F1"/>
<dbReference type="InterPro" id="IPR032872">
    <property type="entry name" value="WAK_assoc_C"/>
</dbReference>
<evidence type="ECO:0000259" key="2">
    <source>
        <dbReference type="Pfam" id="PF14380"/>
    </source>
</evidence>
<gene>
    <name evidence="3" type="ORF">Prudu_009063</name>
</gene>
<evidence type="ECO:0000256" key="1">
    <source>
        <dbReference type="ARBA" id="ARBA00023180"/>
    </source>
</evidence>
<dbReference type="PANTHER" id="PTHR33355:SF10">
    <property type="entry name" value="EGF-LIKE DOMAIN-CONTAINING PROTEIN"/>
    <property type="match status" value="1"/>
</dbReference>
<proteinExistence type="predicted"/>
<reference evidence="3" key="1">
    <citation type="journal article" date="2019" name="Science">
        <title>Mutation of a bHLH transcription factor allowed almond domestication.</title>
        <authorList>
            <person name="Sanchez-Perez R."/>
            <person name="Pavan S."/>
            <person name="Mazzeo R."/>
            <person name="Moldovan C."/>
            <person name="Aiese Cigliano R."/>
            <person name="Del Cueto J."/>
            <person name="Ricciardi F."/>
            <person name="Lotti C."/>
            <person name="Ricciardi L."/>
            <person name="Dicenta F."/>
            <person name="Lopez-Marques R.L."/>
            <person name="Lindberg Moller B."/>
        </authorList>
    </citation>
    <scope>NUCLEOTIDE SEQUENCE</scope>
</reference>
<organism evidence="3">
    <name type="scientific">Prunus dulcis</name>
    <name type="common">Almond</name>
    <name type="synonym">Amygdalus dulcis</name>
    <dbReference type="NCBI Taxonomy" id="3755"/>
    <lineage>
        <taxon>Eukaryota</taxon>
        <taxon>Viridiplantae</taxon>
        <taxon>Streptophyta</taxon>
        <taxon>Embryophyta</taxon>
        <taxon>Tracheophyta</taxon>
        <taxon>Spermatophyta</taxon>
        <taxon>Magnoliopsida</taxon>
        <taxon>eudicotyledons</taxon>
        <taxon>Gunneridae</taxon>
        <taxon>Pentapetalae</taxon>
        <taxon>rosids</taxon>
        <taxon>fabids</taxon>
        <taxon>Rosales</taxon>
        <taxon>Rosaceae</taxon>
        <taxon>Amygdaloideae</taxon>
        <taxon>Amygdaleae</taxon>
        <taxon>Prunus</taxon>
    </lineage>
</organism>
<dbReference type="PANTHER" id="PTHR33355">
    <property type="entry name" value="WALL-ASSOCIATED RECEPTOR KINASE CARBOXY-TERMINAL PROTEIN-RELATED"/>
    <property type="match status" value="1"/>
</dbReference>
<name>A0A4Y1R5F1_PRUDU</name>